<name>A0A1V9XVQ4_9ACAR</name>
<accession>A0A1V9XVQ4</accession>
<dbReference type="InParanoid" id="A0A1V9XVQ4"/>
<evidence type="ECO:0000313" key="2">
    <source>
        <dbReference type="Proteomes" id="UP000192247"/>
    </source>
</evidence>
<dbReference type="AlphaFoldDB" id="A0A1V9XVQ4"/>
<comment type="caution">
    <text evidence="1">The sequence shown here is derived from an EMBL/GenBank/DDBJ whole genome shotgun (WGS) entry which is preliminary data.</text>
</comment>
<reference evidence="1 2" key="1">
    <citation type="journal article" date="2017" name="Gigascience">
        <title>Draft genome of the honey bee ectoparasitic mite, Tropilaelaps mercedesae, is shaped by the parasitic life history.</title>
        <authorList>
            <person name="Dong X."/>
            <person name="Armstrong S.D."/>
            <person name="Xia D."/>
            <person name="Makepeace B.L."/>
            <person name="Darby A.C."/>
            <person name="Kadowaki T."/>
        </authorList>
    </citation>
    <scope>NUCLEOTIDE SEQUENCE [LARGE SCALE GENOMIC DNA]</scope>
    <source>
        <strain evidence="1">Wuxi-XJTLU</strain>
    </source>
</reference>
<keyword evidence="2" id="KW-1185">Reference proteome</keyword>
<evidence type="ECO:0000313" key="1">
    <source>
        <dbReference type="EMBL" id="OQR77584.1"/>
    </source>
</evidence>
<dbReference type="Proteomes" id="UP000192247">
    <property type="component" value="Unassembled WGS sequence"/>
</dbReference>
<gene>
    <name evidence="1" type="ORF">BIW11_02889</name>
</gene>
<sequence>MWKCDEYDVSISRSAGAASGATTNASTPSRIIAHTDGFELESGVHKTKAVLVRVRVEAGFGAVSFKRDFFGTLRPFRYPFPSILIQDLGAGAQPGE</sequence>
<organism evidence="1 2">
    <name type="scientific">Tropilaelaps mercedesae</name>
    <dbReference type="NCBI Taxonomy" id="418985"/>
    <lineage>
        <taxon>Eukaryota</taxon>
        <taxon>Metazoa</taxon>
        <taxon>Ecdysozoa</taxon>
        <taxon>Arthropoda</taxon>
        <taxon>Chelicerata</taxon>
        <taxon>Arachnida</taxon>
        <taxon>Acari</taxon>
        <taxon>Parasitiformes</taxon>
        <taxon>Mesostigmata</taxon>
        <taxon>Gamasina</taxon>
        <taxon>Dermanyssoidea</taxon>
        <taxon>Laelapidae</taxon>
        <taxon>Tropilaelaps</taxon>
    </lineage>
</organism>
<dbReference type="EMBL" id="MNPL01003364">
    <property type="protein sequence ID" value="OQR77584.1"/>
    <property type="molecule type" value="Genomic_DNA"/>
</dbReference>
<proteinExistence type="predicted"/>
<protein>
    <submittedName>
        <fullName evidence="1">Uncharacterized protein</fullName>
    </submittedName>
</protein>